<keyword evidence="1" id="KW-0472">Membrane</keyword>
<keyword evidence="1" id="KW-1133">Transmembrane helix</keyword>
<dbReference type="Proteomes" id="UP001374535">
    <property type="component" value="Chromosome 5"/>
</dbReference>
<evidence type="ECO:0000256" key="1">
    <source>
        <dbReference type="SAM" id="Phobius"/>
    </source>
</evidence>
<sequence length="289" mass="33178">MADSVVSIQYVKDFFNSQIYDDEKWAFNVISHWRFICSMIRRHLSDPDVKDFLFHRSVGWEELKAESWLLIAQPCLGTRSLIGFGLFRVLHVHDRSILGDVVFGLALTLGLLVVLGLILVFGLVLCSATSSTLPSMDHSVLLSELTVRSYTNVRPSNCIRLMIEPYLLNDRSVMFTCCECFTIQSPTSHGLRGCVNKVLCSKWYEREFQGGMSQLVIKLVWANLVRQLMGFQLLHPRVYERPKLHIHTSPNSQVKVVGQYVLHVIYHDGYEQRKRSFLEQVLEVDDPTV</sequence>
<evidence type="ECO:0000313" key="2">
    <source>
        <dbReference type="EMBL" id="WVZ11493.1"/>
    </source>
</evidence>
<keyword evidence="1" id="KW-0812">Transmembrane</keyword>
<proteinExistence type="predicted"/>
<evidence type="ECO:0000313" key="3">
    <source>
        <dbReference type="Proteomes" id="UP001374535"/>
    </source>
</evidence>
<dbReference type="AlphaFoldDB" id="A0AAQ3S019"/>
<gene>
    <name evidence="2" type="ORF">V8G54_016023</name>
</gene>
<keyword evidence="3" id="KW-1185">Reference proteome</keyword>
<accession>A0AAQ3S019</accession>
<feature type="transmembrane region" description="Helical" evidence="1">
    <location>
        <begin position="102"/>
        <end position="125"/>
    </location>
</feature>
<protein>
    <submittedName>
        <fullName evidence="2">Uncharacterized protein</fullName>
    </submittedName>
</protein>
<organism evidence="2 3">
    <name type="scientific">Vigna mungo</name>
    <name type="common">Black gram</name>
    <name type="synonym">Phaseolus mungo</name>
    <dbReference type="NCBI Taxonomy" id="3915"/>
    <lineage>
        <taxon>Eukaryota</taxon>
        <taxon>Viridiplantae</taxon>
        <taxon>Streptophyta</taxon>
        <taxon>Embryophyta</taxon>
        <taxon>Tracheophyta</taxon>
        <taxon>Spermatophyta</taxon>
        <taxon>Magnoliopsida</taxon>
        <taxon>eudicotyledons</taxon>
        <taxon>Gunneridae</taxon>
        <taxon>Pentapetalae</taxon>
        <taxon>rosids</taxon>
        <taxon>fabids</taxon>
        <taxon>Fabales</taxon>
        <taxon>Fabaceae</taxon>
        <taxon>Papilionoideae</taxon>
        <taxon>50 kb inversion clade</taxon>
        <taxon>NPAAA clade</taxon>
        <taxon>indigoferoid/millettioid clade</taxon>
        <taxon>Phaseoleae</taxon>
        <taxon>Vigna</taxon>
    </lineage>
</organism>
<name>A0AAQ3S019_VIGMU</name>
<dbReference type="EMBL" id="CP144696">
    <property type="protein sequence ID" value="WVZ11493.1"/>
    <property type="molecule type" value="Genomic_DNA"/>
</dbReference>
<reference evidence="2 3" key="1">
    <citation type="journal article" date="2023" name="Life. Sci Alliance">
        <title>Evolutionary insights into 3D genome organization and epigenetic landscape of Vigna mungo.</title>
        <authorList>
            <person name="Junaid A."/>
            <person name="Singh B."/>
            <person name="Bhatia S."/>
        </authorList>
    </citation>
    <scope>NUCLEOTIDE SEQUENCE [LARGE SCALE GENOMIC DNA]</scope>
    <source>
        <strain evidence="2">Urdbean</strain>
    </source>
</reference>